<dbReference type="UniPathway" id="UPA00629">
    <property type="reaction ID" value="UER00682"/>
</dbReference>
<dbReference type="GO" id="GO:0047465">
    <property type="term" value="F:N-acylglucosamine-6-phosphate 2-epimerase activity"/>
    <property type="evidence" value="ECO:0007669"/>
    <property type="project" value="UniProtKB-EC"/>
</dbReference>
<evidence type="ECO:0000256" key="1">
    <source>
        <dbReference type="ARBA" id="ARBA00000056"/>
    </source>
</evidence>
<dbReference type="GO" id="GO:0006053">
    <property type="term" value="P:N-acetylmannosamine catabolic process"/>
    <property type="evidence" value="ECO:0007669"/>
    <property type="project" value="TreeGrafter"/>
</dbReference>
<evidence type="ECO:0000256" key="6">
    <source>
        <dbReference type="ARBA" id="ARBA00023277"/>
    </source>
</evidence>
<dbReference type="GO" id="GO:0005829">
    <property type="term" value="C:cytosol"/>
    <property type="evidence" value="ECO:0007669"/>
    <property type="project" value="TreeGrafter"/>
</dbReference>
<protein>
    <recommendedName>
        <fullName evidence="7">Putative N-acetylmannosamine-6-phosphate 2-epimerase</fullName>
        <ecNumber evidence="7">5.1.3.9</ecNumber>
    </recommendedName>
    <alternativeName>
        <fullName evidence="7">ManNAc-6-P epimerase</fullName>
    </alternativeName>
</protein>
<evidence type="ECO:0000313" key="9">
    <source>
        <dbReference type="Proteomes" id="UP000256520"/>
    </source>
</evidence>
<accession>A0A3D8Q1C1</accession>
<evidence type="ECO:0000256" key="7">
    <source>
        <dbReference type="HAMAP-Rule" id="MF_01235"/>
    </source>
</evidence>
<evidence type="ECO:0000256" key="3">
    <source>
        <dbReference type="ARBA" id="ARBA00005081"/>
    </source>
</evidence>
<organism evidence="8 9">
    <name type="scientific">Oceanobacillus chungangensis</name>
    <dbReference type="NCBI Taxonomy" id="1229152"/>
    <lineage>
        <taxon>Bacteria</taxon>
        <taxon>Bacillati</taxon>
        <taxon>Bacillota</taxon>
        <taxon>Bacilli</taxon>
        <taxon>Bacillales</taxon>
        <taxon>Bacillaceae</taxon>
        <taxon>Oceanobacillus</taxon>
    </lineage>
</organism>
<comment type="caution">
    <text evidence="8">The sequence shown here is derived from an EMBL/GenBank/DDBJ whole genome shotgun (WGS) entry which is preliminary data.</text>
</comment>
<dbReference type="HAMAP" id="MF_01235">
    <property type="entry name" value="ManNAc6P_epimer"/>
    <property type="match status" value="1"/>
</dbReference>
<name>A0A3D8Q1C1_9BACI</name>
<dbReference type="NCBIfam" id="NF002231">
    <property type="entry name" value="PRK01130.1"/>
    <property type="match status" value="1"/>
</dbReference>
<dbReference type="FunFam" id="3.20.20.70:FF:000035">
    <property type="entry name" value="Putative N-acetylmannosamine-6-phosphate 2-epimerase"/>
    <property type="match status" value="1"/>
</dbReference>
<dbReference type="PANTHER" id="PTHR36204">
    <property type="entry name" value="N-ACETYLMANNOSAMINE-6-PHOSPHATE 2-EPIMERASE-RELATED"/>
    <property type="match status" value="1"/>
</dbReference>
<dbReference type="OrthoDB" id="9781704at2"/>
<evidence type="ECO:0000256" key="5">
    <source>
        <dbReference type="ARBA" id="ARBA00023235"/>
    </source>
</evidence>
<comment type="pathway">
    <text evidence="3 7">Amino-sugar metabolism; N-acetylneuraminate degradation; D-fructose 6-phosphate from N-acetylneuraminate: step 3/5.</text>
</comment>
<evidence type="ECO:0000313" key="8">
    <source>
        <dbReference type="EMBL" id="RDW20805.1"/>
    </source>
</evidence>
<keyword evidence="6 7" id="KW-0119">Carbohydrate metabolism</keyword>
<dbReference type="InterPro" id="IPR011060">
    <property type="entry name" value="RibuloseP-bd_barrel"/>
</dbReference>
<dbReference type="EC" id="5.1.3.9" evidence="7"/>
<dbReference type="CDD" id="cd04729">
    <property type="entry name" value="NanE"/>
    <property type="match status" value="1"/>
</dbReference>
<dbReference type="PANTHER" id="PTHR36204:SF1">
    <property type="entry name" value="N-ACETYLMANNOSAMINE-6-PHOSPHATE 2-EPIMERASE-RELATED"/>
    <property type="match status" value="1"/>
</dbReference>
<dbReference type="GO" id="GO:0005975">
    <property type="term" value="P:carbohydrate metabolic process"/>
    <property type="evidence" value="ECO:0007669"/>
    <property type="project" value="UniProtKB-UniRule"/>
</dbReference>
<dbReference type="Gene3D" id="3.20.20.70">
    <property type="entry name" value="Aldolase class I"/>
    <property type="match status" value="1"/>
</dbReference>
<dbReference type="AlphaFoldDB" id="A0A3D8Q1C1"/>
<dbReference type="RefSeq" id="WP_115748982.1">
    <property type="nucleotide sequence ID" value="NZ_PIOD01000005.1"/>
</dbReference>
<reference evidence="9" key="1">
    <citation type="submission" date="2017-11" db="EMBL/GenBank/DDBJ databases">
        <authorList>
            <person name="Zhu W."/>
        </authorList>
    </citation>
    <scope>NUCLEOTIDE SEQUENCE [LARGE SCALE GENOMIC DNA]</scope>
    <source>
        <strain evidence="9">CAU 1051</strain>
    </source>
</reference>
<dbReference type="SUPFAM" id="SSF51366">
    <property type="entry name" value="Ribulose-phoshate binding barrel"/>
    <property type="match status" value="1"/>
</dbReference>
<sequence>MSVEGDSVHQVLQCKREEFLNRVRGKLIVSCQALDDEPLYGSEIMAKMALAADQGGAAGIRANGVEDIAAIKKEISLPIIGLIKRNYDDSEVYITPTKKEIAALIDVGVDLIALDATKRKRPNGEKLEDLIEYAHSRGQLVLADISTVEEGLNAQQLGADIISTTMSGYTEYTKSKNQGPDIELVRELCKQSNYPVIAEGRISTPEEAVLLLEIGAHAVIVGSAISRPKLITEQFTKAIMSK</sequence>
<keyword evidence="5 7" id="KW-0413">Isomerase</keyword>
<proteinExistence type="inferred from homology"/>
<dbReference type="InterPro" id="IPR013785">
    <property type="entry name" value="Aldolase_TIM"/>
</dbReference>
<dbReference type="Proteomes" id="UP000256520">
    <property type="component" value="Unassembled WGS sequence"/>
</dbReference>
<dbReference type="InterPro" id="IPR007260">
    <property type="entry name" value="NanE"/>
</dbReference>
<keyword evidence="9" id="KW-1185">Reference proteome</keyword>
<dbReference type="Pfam" id="PF04131">
    <property type="entry name" value="NanE"/>
    <property type="match status" value="1"/>
</dbReference>
<gene>
    <name evidence="7" type="primary">nanE</name>
    <name evidence="8" type="ORF">CWR45_05445</name>
</gene>
<comment type="function">
    <text evidence="2 7">Converts N-acetylmannosamine-6-phosphate (ManNAc-6-P) to N-acetylglucosamine-6-phosphate (GlcNAc-6-P).</text>
</comment>
<evidence type="ECO:0000256" key="2">
    <source>
        <dbReference type="ARBA" id="ARBA00002147"/>
    </source>
</evidence>
<dbReference type="EMBL" id="PIOD01000005">
    <property type="protein sequence ID" value="RDW20805.1"/>
    <property type="molecule type" value="Genomic_DNA"/>
</dbReference>
<comment type="similarity">
    <text evidence="4 7">Belongs to the NanE family.</text>
</comment>
<dbReference type="GO" id="GO:0019262">
    <property type="term" value="P:N-acetylneuraminate catabolic process"/>
    <property type="evidence" value="ECO:0007669"/>
    <property type="project" value="UniProtKB-UniRule"/>
</dbReference>
<evidence type="ECO:0000256" key="4">
    <source>
        <dbReference type="ARBA" id="ARBA00007439"/>
    </source>
</evidence>
<comment type="catalytic activity">
    <reaction evidence="1 7">
        <text>an N-acyl-D-glucosamine 6-phosphate = an N-acyl-D-mannosamine 6-phosphate</text>
        <dbReference type="Rhea" id="RHEA:23932"/>
        <dbReference type="ChEBI" id="CHEBI:57599"/>
        <dbReference type="ChEBI" id="CHEBI:57666"/>
        <dbReference type="EC" id="5.1.3.9"/>
    </reaction>
</comment>